<gene>
    <name evidence="3" type="ORF">C9374_007740</name>
</gene>
<evidence type="ECO:0000256" key="2">
    <source>
        <dbReference type="PROSITE-ProRule" id="PRU00504"/>
    </source>
</evidence>
<feature type="repeat" description="NHL" evidence="2">
    <location>
        <begin position="269"/>
        <end position="311"/>
    </location>
</feature>
<dbReference type="EMBL" id="PYSW02000030">
    <property type="protein sequence ID" value="KAG2379102.1"/>
    <property type="molecule type" value="Genomic_DNA"/>
</dbReference>
<dbReference type="AlphaFoldDB" id="A0AA88GGN6"/>
<dbReference type="PANTHER" id="PTHR24104">
    <property type="entry name" value="E3 UBIQUITIN-PROTEIN LIGASE NHLRC1-RELATED"/>
    <property type="match status" value="1"/>
</dbReference>
<dbReference type="PANTHER" id="PTHR24104:SF25">
    <property type="entry name" value="PROTEIN LIN-41"/>
    <property type="match status" value="1"/>
</dbReference>
<dbReference type="Pfam" id="PF01436">
    <property type="entry name" value="NHL"/>
    <property type="match status" value="1"/>
</dbReference>
<dbReference type="GO" id="GO:0000209">
    <property type="term" value="P:protein polyubiquitination"/>
    <property type="evidence" value="ECO:0007669"/>
    <property type="project" value="TreeGrafter"/>
</dbReference>
<comment type="caution">
    <text evidence="3">The sequence shown here is derived from an EMBL/GenBank/DDBJ whole genome shotgun (WGS) entry which is preliminary data.</text>
</comment>
<evidence type="ECO:0000256" key="1">
    <source>
        <dbReference type="ARBA" id="ARBA00022737"/>
    </source>
</evidence>
<dbReference type="GeneID" id="68100194"/>
<evidence type="ECO:0000313" key="3">
    <source>
        <dbReference type="EMBL" id="KAG2379102.1"/>
    </source>
</evidence>
<dbReference type="InterPro" id="IPR050952">
    <property type="entry name" value="TRIM-NHL_E3_ligases"/>
</dbReference>
<keyword evidence="4" id="KW-1185">Reference proteome</keyword>
<dbReference type="GO" id="GO:0043161">
    <property type="term" value="P:proteasome-mediated ubiquitin-dependent protein catabolic process"/>
    <property type="evidence" value="ECO:0007669"/>
    <property type="project" value="TreeGrafter"/>
</dbReference>
<dbReference type="GO" id="GO:0008270">
    <property type="term" value="F:zinc ion binding"/>
    <property type="evidence" value="ECO:0007669"/>
    <property type="project" value="UniProtKB-KW"/>
</dbReference>
<proteinExistence type="predicted"/>
<dbReference type="RefSeq" id="XP_044546364.1">
    <property type="nucleotide sequence ID" value="XM_044697739.1"/>
</dbReference>
<dbReference type="GO" id="GO:0061630">
    <property type="term" value="F:ubiquitin protein ligase activity"/>
    <property type="evidence" value="ECO:0007669"/>
    <property type="project" value="TreeGrafter"/>
</dbReference>
<name>A0AA88GGN6_NAELO</name>
<reference evidence="3 4" key="1">
    <citation type="journal article" date="2018" name="BMC Genomics">
        <title>The genome of Naegleria lovaniensis, the basis for a comparative approach to unravel pathogenicity factors of the human pathogenic amoeba N. fowleri.</title>
        <authorList>
            <person name="Liechti N."/>
            <person name="Schurch N."/>
            <person name="Bruggmann R."/>
            <person name="Wittwer M."/>
        </authorList>
    </citation>
    <scope>NUCLEOTIDE SEQUENCE [LARGE SCALE GENOMIC DNA]</scope>
    <source>
        <strain evidence="3 4">ATCC 30569</strain>
    </source>
</reference>
<sequence>MSLITCVLEDGCNLQRIDDYYSRIFHEFKYKMKCGKKIQFSGKFVHVNTISDAGKPLKHPSDVKISYKLAMIIVSDFANDRIVFFNLFSFQYWFSMPLNRPSKMDLDDNDDLIIVSNSSQLFKIDLRNRKEIWKIERVGLSICGIAIEKHSNRIFLCDISFTNPCIQIREQDGTFLSNFELPSALLYHPFSIAFDPICNNAYISCYYQHVIIMRSMDKVHDVKEIIGGYGEDIESLRQPRGILLDGKQLIVCDSCNCCIKLFSLDGHIIKSFGSKGIGLDQFRYPAAVCLNELNGELLVVDNTNHRILVYR</sequence>
<accession>A0AA88GGN6</accession>
<organism evidence="3 4">
    <name type="scientific">Naegleria lovaniensis</name>
    <name type="common">Amoeba</name>
    <dbReference type="NCBI Taxonomy" id="51637"/>
    <lineage>
        <taxon>Eukaryota</taxon>
        <taxon>Discoba</taxon>
        <taxon>Heterolobosea</taxon>
        <taxon>Tetramitia</taxon>
        <taxon>Eutetramitia</taxon>
        <taxon>Vahlkampfiidae</taxon>
        <taxon>Naegleria</taxon>
    </lineage>
</organism>
<dbReference type="InterPro" id="IPR011042">
    <property type="entry name" value="6-blade_b-propeller_TolB-like"/>
</dbReference>
<dbReference type="InterPro" id="IPR001258">
    <property type="entry name" value="NHL_repeat"/>
</dbReference>
<dbReference type="Gene3D" id="2.120.10.30">
    <property type="entry name" value="TolB, C-terminal domain"/>
    <property type="match status" value="1"/>
</dbReference>
<protein>
    <submittedName>
        <fullName evidence="3">Uncharacterized protein</fullName>
    </submittedName>
</protein>
<dbReference type="PROSITE" id="PS51125">
    <property type="entry name" value="NHL"/>
    <property type="match status" value="1"/>
</dbReference>
<dbReference type="CDD" id="cd05819">
    <property type="entry name" value="NHL"/>
    <property type="match status" value="1"/>
</dbReference>
<keyword evidence="1" id="KW-0677">Repeat</keyword>
<dbReference type="SUPFAM" id="SSF101898">
    <property type="entry name" value="NHL repeat"/>
    <property type="match status" value="1"/>
</dbReference>
<dbReference type="Proteomes" id="UP000816034">
    <property type="component" value="Unassembled WGS sequence"/>
</dbReference>
<evidence type="ECO:0000313" key="4">
    <source>
        <dbReference type="Proteomes" id="UP000816034"/>
    </source>
</evidence>